<sequence length="149" mass="16225">MEILIAAAVITAAIVYYLQRRAQRKQQAPSRTVALVWPSPGAFAVRLAEDATDQPTLARLAGDAAQHDTAALLQPIDDHPADARAIRVEIAGQAAGYLLGNDARNFRRRLQHKNVERATTQCMARIVLAPGTRGADGKRELLLDLKPLK</sequence>
<evidence type="ECO:0000313" key="2">
    <source>
        <dbReference type="Proteomes" id="UP000004277"/>
    </source>
</evidence>
<organism evidence="1 2">
    <name type="scientific">Imbroritus primus</name>
    <dbReference type="NCBI Taxonomy" id="3058603"/>
    <lineage>
        <taxon>Bacteria</taxon>
        <taxon>Pseudomonadati</taxon>
        <taxon>Pseudomonadota</taxon>
        <taxon>Betaproteobacteria</taxon>
        <taxon>Burkholderiales</taxon>
        <taxon>Burkholderiaceae</taxon>
        <taxon>Imbroritus</taxon>
    </lineage>
</organism>
<reference evidence="1" key="1">
    <citation type="submission" date="2019-05" db="EMBL/GenBank/DDBJ databases">
        <title>Revised genome assembly of Burkholderiaceae (previously Ralstonia) sp. PBA.</title>
        <authorList>
            <person name="Gan H.M."/>
        </authorList>
    </citation>
    <scope>NUCLEOTIDE SEQUENCE</scope>
    <source>
        <strain evidence="1">PBA</strain>
    </source>
</reference>
<evidence type="ECO:0000313" key="1">
    <source>
        <dbReference type="EMBL" id="TMS58677.1"/>
    </source>
</evidence>
<proteinExistence type="predicted"/>
<name>A0ACD3SQX1_9BURK</name>
<dbReference type="EMBL" id="AKCV02000015">
    <property type="protein sequence ID" value="TMS58677.1"/>
    <property type="molecule type" value="Genomic_DNA"/>
</dbReference>
<accession>A0ACD3SQX1</accession>
<comment type="caution">
    <text evidence="1">The sequence shown here is derived from an EMBL/GenBank/DDBJ whole genome shotgun (WGS) entry which is preliminary data.</text>
</comment>
<keyword evidence="2" id="KW-1185">Reference proteome</keyword>
<protein>
    <submittedName>
        <fullName evidence="1">Uncharacterized protein</fullName>
    </submittedName>
</protein>
<gene>
    <name evidence="1" type="ORF">MW7_008170</name>
</gene>
<dbReference type="Proteomes" id="UP000004277">
    <property type="component" value="Unassembled WGS sequence"/>
</dbReference>